<organism evidence="1 2">
    <name type="scientific">Platanthera zijinensis</name>
    <dbReference type="NCBI Taxonomy" id="2320716"/>
    <lineage>
        <taxon>Eukaryota</taxon>
        <taxon>Viridiplantae</taxon>
        <taxon>Streptophyta</taxon>
        <taxon>Embryophyta</taxon>
        <taxon>Tracheophyta</taxon>
        <taxon>Spermatophyta</taxon>
        <taxon>Magnoliopsida</taxon>
        <taxon>Liliopsida</taxon>
        <taxon>Asparagales</taxon>
        <taxon>Orchidaceae</taxon>
        <taxon>Orchidoideae</taxon>
        <taxon>Orchideae</taxon>
        <taxon>Orchidinae</taxon>
        <taxon>Platanthera</taxon>
    </lineage>
</organism>
<keyword evidence="2" id="KW-1185">Reference proteome</keyword>
<dbReference type="PANTHER" id="PTHR33070">
    <property type="entry name" value="OS06G0725500 PROTEIN"/>
    <property type="match status" value="1"/>
</dbReference>
<dbReference type="PANTHER" id="PTHR33070:SF49">
    <property type="entry name" value="OS06G0725500 PROTEIN"/>
    <property type="match status" value="1"/>
</dbReference>
<reference evidence="1 2" key="1">
    <citation type="journal article" date="2022" name="Nat. Plants">
        <title>Genomes of leafy and leafless Platanthera orchids illuminate the evolution of mycoheterotrophy.</title>
        <authorList>
            <person name="Li M.H."/>
            <person name="Liu K.W."/>
            <person name="Li Z."/>
            <person name="Lu H.C."/>
            <person name="Ye Q.L."/>
            <person name="Zhang D."/>
            <person name="Wang J.Y."/>
            <person name="Li Y.F."/>
            <person name="Zhong Z.M."/>
            <person name="Liu X."/>
            <person name="Yu X."/>
            <person name="Liu D.K."/>
            <person name="Tu X.D."/>
            <person name="Liu B."/>
            <person name="Hao Y."/>
            <person name="Liao X.Y."/>
            <person name="Jiang Y.T."/>
            <person name="Sun W.H."/>
            <person name="Chen J."/>
            <person name="Chen Y.Q."/>
            <person name="Ai Y."/>
            <person name="Zhai J.W."/>
            <person name="Wu S.S."/>
            <person name="Zhou Z."/>
            <person name="Hsiao Y.Y."/>
            <person name="Wu W.L."/>
            <person name="Chen Y.Y."/>
            <person name="Lin Y.F."/>
            <person name="Hsu J.L."/>
            <person name="Li C.Y."/>
            <person name="Wang Z.W."/>
            <person name="Zhao X."/>
            <person name="Zhong W.Y."/>
            <person name="Ma X.K."/>
            <person name="Ma L."/>
            <person name="Huang J."/>
            <person name="Chen G.Z."/>
            <person name="Huang M.Z."/>
            <person name="Huang L."/>
            <person name="Peng D.H."/>
            <person name="Luo Y.B."/>
            <person name="Zou S.Q."/>
            <person name="Chen S.P."/>
            <person name="Lan S."/>
            <person name="Tsai W.C."/>
            <person name="Van de Peer Y."/>
            <person name="Liu Z.J."/>
        </authorList>
    </citation>
    <scope>NUCLEOTIDE SEQUENCE [LARGE SCALE GENOMIC DNA]</scope>
    <source>
        <strain evidence="1">Lor287</strain>
    </source>
</reference>
<dbReference type="InterPro" id="IPR004320">
    <property type="entry name" value="BPS1_pln"/>
</dbReference>
<dbReference type="Pfam" id="PF03087">
    <property type="entry name" value="BPS1"/>
    <property type="match status" value="1"/>
</dbReference>
<accession>A0AAP0AV78</accession>
<name>A0AAP0AV78_9ASPA</name>
<protein>
    <submittedName>
        <fullName evidence="1">Uncharacterized protein</fullName>
    </submittedName>
</protein>
<evidence type="ECO:0000313" key="1">
    <source>
        <dbReference type="EMBL" id="KAK8916269.1"/>
    </source>
</evidence>
<dbReference type="EMBL" id="JBBWWQ010000020">
    <property type="protein sequence ID" value="KAK8916269.1"/>
    <property type="molecule type" value="Genomic_DNA"/>
</dbReference>
<evidence type="ECO:0000313" key="2">
    <source>
        <dbReference type="Proteomes" id="UP001418222"/>
    </source>
</evidence>
<comment type="caution">
    <text evidence="1">The sequence shown here is derived from an EMBL/GenBank/DDBJ whole genome shotgun (WGS) entry which is preliminary data.</text>
</comment>
<proteinExistence type="predicted"/>
<dbReference type="Proteomes" id="UP001418222">
    <property type="component" value="Unassembled WGS sequence"/>
</dbReference>
<dbReference type="GO" id="GO:0048364">
    <property type="term" value="P:root development"/>
    <property type="evidence" value="ECO:0007669"/>
    <property type="project" value="InterPro"/>
</dbReference>
<dbReference type="AlphaFoldDB" id="A0AAP0AV78"/>
<sequence length="196" mass="21139">MSLRFARSFSFPVPSAAGKHASYKHRSVSLPARLHPIVAQIARSALRRRDEAALCSALRAQKKVEKQLLKLAASARGIGRSGPAEPEVGSVAREATTVTAVASAAVFAGMAMLASAAMAGVSKGTTPACVVGALVWRSAAFKRRMEVEDEGWRERAMKRMEAVEKCISELEICCQRVLRGMLNTRVFLLNAQTPLM</sequence>
<dbReference type="GO" id="GO:0048367">
    <property type="term" value="P:shoot system development"/>
    <property type="evidence" value="ECO:0007669"/>
    <property type="project" value="InterPro"/>
</dbReference>
<gene>
    <name evidence="1" type="ORF">KSP39_PZI022760</name>
</gene>